<dbReference type="AlphaFoldDB" id="A0A0L0VS60"/>
<evidence type="ECO:0000313" key="1">
    <source>
        <dbReference type="EMBL" id="KNF02109.1"/>
    </source>
</evidence>
<protein>
    <submittedName>
        <fullName evidence="1">Uncharacterized protein</fullName>
    </submittedName>
</protein>
<dbReference type="EMBL" id="AJIL01000025">
    <property type="protein sequence ID" value="KNF02109.1"/>
    <property type="molecule type" value="Genomic_DNA"/>
</dbReference>
<dbReference type="PANTHER" id="PTHR46177">
    <property type="entry name" value="INTEGRASE CATALYTIC DOMAIN-CONTAINING PROTEIN"/>
    <property type="match status" value="1"/>
</dbReference>
<proteinExistence type="predicted"/>
<dbReference type="PANTHER" id="PTHR46177:SF1">
    <property type="entry name" value="INTEGRASE CATALYTIC DOMAIN-CONTAINING PROTEIN"/>
    <property type="match status" value="1"/>
</dbReference>
<reference evidence="2" key="1">
    <citation type="submission" date="2014-03" db="EMBL/GenBank/DDBJ databases">
        <title>The Genome Sequence of Puccinia striiformis f. sp. tritici PST-78.</title>
        <authorList>
            <consortium name="The Broad Institute Genome Sequencing Platform"/>
            <person name="Cuomo C."/>
            <person name="Hulbert S."/>
            <person name="Chen X."/>
            <person name="Walker B."/>
            <person name="Young S.K."/>
            <person name="Zeng Q."/>
            <person name="Gargeya S."/>
            <person name="Fitzgerald M."/>
            <person name="Haas B."/>
            <person name="Abouelleil A."/>
            <person name="Alvarado L."/>
            <person name="Arachchi H.M."/>
            <person name="Berlin A.M."/>
            <person name="Chapman S.B."/>
            <person name="Goldberg J."/>
            <person name="Griggs A."/>
            <person name="Gujja S."/>
            <person name="Hansen M."/>
            <person name="Howarth C."/>
            <person name="Imamovic A."/>
            <person name="Larimer J."/>
            <person name="McCowan C."/>
            <person name="Montmayeur A."/>
            <person name="Murphy C."/>
            <person name="Neiman D."/>
            <person name="Pearson M."/>
            <person name="Priest M."/>
            <person name="Roberts A."/>
            <person name="Saif S."/>
            <person name="Shea T."/>
            <person name="Sisk P."/>
            <person name="Sykes S."/>
            <person name="Wortman J."/>
            <person name="Nusbaum C."/>
            <person name="Birren B."/>
        </authorList>
    </citation>
    <scope>NUCLEOTIDE SEQUENCE [LARGE SCALE GENOMIC DNA]</scope>
    <source>
        <strain evidence="2">race PST-78</strain>
    </source>
</reference>
<sequence length="320" mass="36682">MQVSKQSFGDEFQLENIHATQRRLGSHPPDDYTQSLRTLERTLNSMNLTRRTDDLDNNKVDLCNTVVSCVKVIHQTPEGRNAGYRKLRQLLHTKYGLYIHKAWTQITLKPAHRGFLRGVSSTLQGQTTYGLPMGMISSRSLESLFMVSSTCGVARSRVFLFTSPTMAQGTSDITISNWLLFIYLWVPLLQVELDEWTSNYNNYKQRWDPKSMLPKKCSAQWAYEYPKEVRGEQGLIPVPASAANTLEQEFYPEGTRILQTSPTWFLEAINELKTNMNLQIPSPDIHNVWDIFADLLRAIQAFDPTNDPSECFHHRASLFS</sequence>
<accession>A0A0L0VS60</accession>
<name>A0A0L0VS60_9BASI</name>
<comment type="caution">
    <text evidence="1">The sequence shown here is derived from an EMBL/GenBank/DDBJ whole genome shotgun (WGS) entry which is preliminary data.</text>
</comment>
<keyword evidence="2" id="KW-1185">Reference proteome</keyword>
<organism evidence="1 2">
    <name type="scientific">Puccinia striiformis f. sp. tritici PST-78</name>
    <dbReference type="NCBI Taxonomy" id="1165861"/>
    <lineage>
        <taxon>Eukaryota</taxon>
        <taxon>Fungi</taxon>
        <taxon>Dikarya</taxon>
        <taxon>Basidiomycota</taxon>
        <taxon>Pucciniomycotina</taxon>
        <taxon>Pucciniomycetes</taxon>
        <taxon>Pucciniales</taxon>
        <taxon>Pucciniaceae</taxon>
        <taxon>Puccinia</taxon>
    </lineage>
</organism>
<dbReference type="Proteomes" id="UP000054564">
    <property type="component" value="Unassembled WGS sequence"/>
</dbReference>
<evidence type="ECO:0000313" key="2">
    <source>
        <dbReference type="Proteomes" id="UP000054564"/>
    </source>
</evidence>
<dbReference type="OrthoDB" id="2507120at2759"/>
<gene>
    <name evidence="1" type="ORF">PSTG_04607</name>
</gene>